<dbReference type="InParanoid" id="E2AA47"/>
<proteinExistence type="inferred from homology"/>
<keyword evidence="4" id="KW-1185">Reference proteome</keyword>
<dbReference type="Gene3D" id="3.80.10.10">
    <property type="entry name" value="Ribonuclease Inhibitor"/>
    <property type="match status" value="1"/>
</dbReference>
<dbReference type="InterPro" id="IPR006553">
    <property type="entry name" value="Leu-rich_rpt_Cys-con_subtyp"/>
</dbReference>
<evidence type="ECO:0000256" key="1">
    <source>
        <dbReference type="ARBA" id="ARBA00006901"/>
    </source>
</evidence>
<dbReference type="STRING" id="104421.E2AA47"/>
<dbReference type="OMA" id="NGCEHID"/>
<accession>E2AA47</accession>
<dbReference type="FunFam" id="3.80.10.10:FF:000168">
    <property type="entry name" value="Distal membrane arm assembly complex 2"/>
    <property type="match status" value="1"/>
</dbReference>
<dbReference type="FunCoup" id="E2AA47">
    <property type="interactions" value="874"/>
</dbReference>
<comment type="similarity">
    <text evidence="1">Belongs to the ATP synthase subunit s family.</text>
</comment>
<evidence type="ECO:0000256" key="2">
    <source>
        <dbReference type="ARBA" id="ARBA00076566"/>
    </source>
</evidence>
<dbReference type="SUPFAM" id="SSF52047">
    <property type="entry name" value="RNI-like"/>
    <property type="match status" value="1"/>
</dbReference>
<evidence type="ECO:0000313" key="4">
    <source>
        <dbReference type="Proteomes" id="UP000000311"/>
    </source>
</evidence>
<dbReference type="EMBL" id="GL438029">
    <property type="protein sequence ID" value="EFN69685.1"/>
    <property type="molecule type" value="Genomic_DNA"/>
</dbReference>
<feature type="non-terminal residue" evidence="3">
    <location>
        <position position="191"/>
    </location>
</feature>
<dbReference type="SMART" id="SM00367">
    <property type="entry name" value="LRR_CC"/>
    <property type="match status" value="1"/>
</dbReference>
<name>E2AA47_CAMFO</name>
<reference evidence="3 4" key="1">
    <citation type="journal article" date="2010" name="Science">
        <title>Genomic comparison of the ants Camponotus floridanus and Harpegnathos saltator.</title>
        <authorList>
            <person name="Bonasio R."/>
            <person name="Zhang G."/>
            <person name="Ye C."/>
            <person name="Mutti N.S."/>
            <person name="Fang X."/>
            <person name="Qin N."/>
            <person name="Donahue G."/>
            <person name="Yang P."/>
            <person name="Li Q."/>
            <person name="Li C."/>
            <person name="Zhang P."/>
            <person name="Huang Z."/>
            <person name="Berger S.L."/>
            <person name="Reinberg D."/>
            <person name="Wang J."/>
            <person name="Liebig J."/>
        </authorList>
    </citation>
    <scope>NUCLEOTIDE SEQUENCE [LARGE SCALE GENOMIC DNA]</scope>
    <source>
        <strain evidence="4">C129</strain>
    </source>
</reference>
<dbReference type="InterPro" id="IPR032675">
    <property type="entry name" value="LRR_dom_sf"/>
</dbReference>
<organism evidence="4">
    <name type="scientific">Camponotus floridanus</name>
    <name type="common">Florida carpenter ant</name>
    <dbReference type="NCBI Taxonomy" id="104421"/>
    <lineage>
        <taxon>Eukaryota</taxon>
        <taxon>Metazoa</taxon>
        <taxon>Ecdysozoa</taxon>
        <taxon>Arthropoda</taxon>
        <taxon>Hexapoda</taxon>
        <taxon>Insecta</taxon>
        <taxon>Pterygota</taxon>
        <taxon>Neoptera</taxon>
        <taxon>Endopterygota</taxon>
        <taxon>Hymenoptera</taxon>
        <taxon>Apocrita</taxon>
        <taxon>Aculeata</taxon>
        <taxon>Formicoidea</taxon>
        <taxon>Formicidae</taxon>
        <taxon>Formicinae</taxon>
        <taxon>Camponotus</taxon>
    </lineage>
</organism>
<dbReference type="AlphaFoldDB" id="E2AA47"/>
<feature type="non-terminal residue" evidence="3">
    <location>
        <position position="1"/>
    </location>
</feature>
<evidence type="ECO:0000313" key="3">
    <source>
        <dbReference type="EMBL" id="EFN69685.1"/>
    </source>
</evidence>
<gene>
    <name evidence="3" type="ORF">EAG_11815</name>
</gene>
<dbReference type="OrthoDB" id="1708588at2759"/>
<protein>
    <recommendedName>
        <fullName evidence="2">ATP synthase subunit s-like protein</fullName>
    </recommendedName>
</protein>
<sequence>FSAKERKETDFSFINFSKWLEHKIVTYHKHNQRFIPERHEVLGTDLAAAHFIVFRGGRVKFKGNTYWVKKDEKGSYDLPNIYDHHYILEAVDASKVNLYYEGLSNLCGLNKLKWLSLKDSENIDDWGLDKISAEFPELEYLDISGCKNITERGLESLYRMINLKTLIVTNHYKSVAFELTCFMLEDCMPNL</sequence>
<dbReference type="Proteomes" id="UP000000311">
    <property type="component" value="Unassembled WGS sequence"/>
</dbReference>